<evidence type="ECO:0000256" key="1">
    <source>
        <dbReference type="ARBA" id="ARBA00022723"/>
    </source>
</evidence>
<dbReference type="AlphaFoldDB" id="A0A7S8C1K3"/>
<keyword evidence="1" id="KW-0479">Metal-binding</keyword>
<dbReference type="GO" id="GO:0005506">
    <property type="term" value="F:iron ion binding"/>
    <property type="evidence" value="ECO:0007669"/>
    <property type="project" value="TreeGrafter"/>
</dbReference>
<name>A0A7S8C1K3_9HYPH</name>
<dbReference type="EMBL" id="CP058214">
    <property type="protein sequence ID" value="QPC41689.1"/>
    <property type="molecule type" value="Genomic_DNA"/>
</dbReference>
<accession>A0A7S8C1K3</accession>
<keyword evidence="2" id="KW-0408">Iron</keyword>
<evidence type="ECO:0000259" key="3">
    <source>
        <dbReference type="Pfam" id="PF01521"/>
    </source>
</evidence>
<evidence type="ECO:0000313" key="4">
    <source>
        <dbReference type="EMBL" id="QPC41689.1"/>
    </source>
</evidence>
<sequence>MTDTSAVTVTDRAADRINQILAGDPDGGTMLRVSVMGGGCSGFQYGFDIEADKQDDDLVIERNGATVLIDQISLMYLSGSEIDFVDDLIGASFQIKNPNATASCGCGTSFSI</sequence>
<protein>
    <submittedName>
        <fullName evidence="4">Iron-sulfur cluster insertion protein ErpA</fullName>
    </submittedName>
</protein>
<dbReference type="PANTHER" id="PTHR43011:SF1">
    <property type="entry name" value="IRON-SULFUR CLUSTER ASSEMBLY 2 HOMOLOG, MITOCHONDRIAL"/>
    <property type="match status" value="1"/>
</dbReference>
<dbReference type="InterPro" id="IPR035903">
    <property type="entry name" value="HesB-like_dom_sf"/>
</dbReference>
<dbReference type="NCBIfam" id="TIGR00049">
    <property type="entry name" value="iron-sulfur cluster assembly accessory protein"/>
    <property type="match status" value="1"/>
</dbReference>
<gene>
    <name evidence="4" type="primary">erpA</name>
    <name evidence="4" type="ORF">HW532_02485</name>
</gene>
<dbReference type="Proteomes" id="UP000593594">
    <property type="component" value="Chromosome"/>
</dbReference>
<dbReference type="GO" id="GO:0051539">
    <property type="term" value="F:4 iron, 4 sulfur cluster binding"/>
    <property type="evidence" value="ECO:0007669"/>
    <property type="project" value="TreeGrafter"/>
</dbReference>
<dbReference type="InterPro" id="IPR000361">
    <property type="entry name" value="ATAP_core_dom"/>
</dbReference>
<dbReference type="InterPro" id="IPR016092">
    <property type="entry name" value="ATAP"/>
</dbReference>
<organism evidence="4 5">
    <name type="scientific">Kaustia mangrovi</name>
    <dbReference type="NCBI Taxonomy" id="2593653"/>
    <lineage>
        <taxon>Bacteria</taxon>
        <taxon>Pseudomonadati</taxon>
        <taxon>Pseudomonadota</taxon>
        <taxon>Alphaproteobacteria</taxon>
        <taxon>Hyphomicrobiales</taxon>
        <taxon>Parvibaculaceae</taxon>
        <taxon>Kaustia</taxon>
    </lineage>
</organism>
<dbReference type="PANTHER" id="PTHR43011">
    <property type="entry name" value="IRON-SULFUR CLUSTER ASSEMBLY 2 HOMOLOG, MITOCHONDRIAL"/>
    <property type="match status" value="1"/>
</dbReference>
<keyword evidence="5" id="KW-1185">Reference proteome</keyword>
<reference evidence="4 5" key="1">
    <citation type="submission" date="2020-06" db="EMBL/GenBank/DDBJ databases">
        <title>Genome sequence of 2 isolates from Red Sea Mangroves.</title>
        <authorList>
            <person name="Sefrji F."/>
            <person name="Michoud G."/>
            <person name="Merlino G."/>
            <person name="Daffonchio D."/>
        </authorList>
    </citation>
    <scope>NUCLEOTIDE SEQUENCE [LARGE SCALE GENOMIC DNA]</scope>
    <source>
        <strain evidence="4 5">R1DC25</strain>
    </source>
</reference>
<dbReference type="Pfam" id="PF01521">
    <property type="entry name" value="Fe-S_biosyn"/>
    <property type="match status" value="1"/>
</dbReference>
<dbReference type="GO" id="GO:1990229">
    <property type="term" value="C:iron-sulfur cluster assembly complex"/>
    <property type="evidence" value="ECO:0007669"/>
    <property type="project" value="UniProtKB-ARBA"/>
</dbReference>
<dbReference type="GO" id="GO:0051537">
    <property type="term" value="F:2 iron, 2 sulfur cluster binding"/>
    <property type="evidence" value="ECO:0007669"/>
    <property type="project" value="UniProtKB-ARBA"/>
</dbReference>
<proteinExistence type="predicted"/>
<dbReference type="InterPro" id="IPR017870">
    <property type="entry name" value="FeS_cluster_insertion_CS"/>
</dbReference>
<dbReference type="RefSeq" id="WP_213162911.1">
    <property type="nucleotide sequence ID" value="NZ_CP058214.1"/>
</dbReference>
<dbReference type="FunFam" id="2.60.300.12:FF:000006">
    <property type="entry name" value="Iron-sulfur cluster assembly 2 mitochondrial"/>
    <property type="match status" value="1"/>
</dbReference>
<dbReference type="PROSITE" id="PS01152">
    <property type="entry name" value="HESB"/>
    <property type="match status" value="1"/>
</dbReference>
<dbReference type="Gene3D" id="2.60.300.12">
    <property type="entry name" value="HesB-like domain"/>
    <property type="match status" value="1"/>
</dbReference>
<evidence type="ECO:0000313" key="5">
    <source>
        <dbReference type="Proteomes" id="UP000593594"/>
    </source>
</evidence>
<feature type="domain" description="Core" evidence="3">
    <location>
        <begin position="7"/>
        <end position="107"/>
    </location>
</feature>
<dbReference type="GO" id="GO:0016226">
    <property type="term" value="P:iron-sulfur cluster assembly"/>
    <property type="evidence" value="ECO:0007669"/>
    <property type="project" value="InterPro"/>
</dbReference>
<dbReference type="KEGG" id="kmn:HW532_02485"/>
<dbReference type="SUPFAM" id="SSF89360">
    <property type="entry name" value="HesB-like domain"/>
    <property type="match status" value="1"/>
</dbReference>
<dbReference type="NCBIfam" id="NF010147">
    <property type="entry name" value="PRK13623.1"/>
    <property type="match status" value="1"/>
</dbReference>
<evidence type="ECO:0000256" key="2">
    <source>
        <dbReference type="ARBA" id="ARBA00023004"/>
    </source>
</evidence>